<dbReference type="InterPro" id="IPR050900">
    <property type="entry name" value="Transposase_IS3/IS150/IS904"/>
</dbReference>
<dbReference type="AlphaFoldDB" id="A0A1H7PTI4"/>
<evidence type="ECO:0000256" key="1">
    <source>
        <dbReference type="ARBA" id="ARBA00002286"/>
    </source>
</evidence>
<dbReference type="Proteomes" id="UP000186015">
    <property type="component" value="Unassembled WGS sequence"/>
</dbReference>
<dbReference type="InterPro" id="IPR012337">
    <property type="entry name" value="RNaseH-like_sf"/>
</dbReference>
<dbReference type="Gene3D" id="3.30.420.10">
    <property type="entry name" value="Ribonuclease H-like superfamily/Ribonuclease H"/>
    <property type="match status" value="1"/>
</dbReference>
<dbReference type="NCBIfam" id="NF033516">
    <property type="entry name" value="transpos_IS3"/>
    <property type="match status" value="1"/>
</dbReference>
<dbReference type="InterPro" id="IPR048020">
    <property type="entry name" value="Transpos_IS3"/>
</dbReference>
<dbReference type="PROSITE" id="PS50994">
    <property type="entry name" value="INTEGRASE"/>
    <property type="match status" value="1"/>
</dbReference>
<evidence type="ECO:0000313" key="3">
    <source>
        <dbReference type="EMBL" id="SEL38886.1"/>
    </source>
</evidence>
<feature type="domain" description="Integrase catalytic" evidence="2">
    <location>
        <begin position="39"/>
        <end position="221"/>
    </location>
</feature>
<dbReference type="GO" id="GO:0003676">
    <property type="term" value="F:nucleic acid binding"/>
    <property type="evidence" value="ECO:0007669"/>
    <property type="project" value="InterPro"/>
</dbReference>
<dbReference type="EMBL" id="FOAT01000025">
    <property type="protein sequence ID" value="SEL38886.1"/>
    <property type="molecule type" value="Genomic_DNA"/>
</dbReference>
<gene>
    <name evidence="3" type="ORF">SAMN05216469_1252</name>
</gene>
<sequence length="222" mass="26480">MTVVINREHDVHYNKKRIYRLMQILHLKSVTRVKKNTYIPSTPQITAENILNRDFHADKLNEKWLTDVTEFKYYVGTNIKKLYLSAILDLYDRRIVAYKIGDINNNDLVFSTFDEAIWLNPDAHPIFHSDRGFQYTSRTFHKKLMDAGMIQSMSRIGRCIDNGPMEGWWGMLKSEMYYLRKFTDKEKLITAIEEYIRYYNTGRYQIKLNCMTPMEYHEAYAA</sequence>
<dbReference type="InterPro" id="IPR025948">
    <property type="entry name" value="HTH-like_dom"/>
</dbReference>
<proteinExistence type="predicted"/>
<dbReference type="Pfam" id="PF00665">
    <property type="entry name" value="rve"/>
    <property type="match status" value="1"/>
</dbReference>
<dbReference type="PANTHER" id="PTHR46889">
    <property type="entry name" value="TRANSPOSASE INSF FOR INSERTION SEQUENCE IS3B-RELATED"/>
    <property type="match status" value="1"/>
</dbReference>
<organism evidence="3 4">
    <name type="scientific">Ruminococcus albus</name>
    <dbReference type="NCBI Taxonomy" id="1264"/>
    <lineage>
        <taxon>Bacteria</taxon>
        <taxon>Bacillati</taxon>
        <taxon>Bacillota</taxon>
        <taxon>Clostridia</taxon>
        <taxon>Eubacteriales</taxon>
        <taxon>Oscillospiraceae</taxon>
        <taxon>Ruminococcus</taxon>
    </lineage>
</organism>
<name>A0A1H7PTI4_RUMAL</name>
<comment type="function">
    <text evidence="1">Involved in the transposition of the insertion sequence.</text>
</comment>
<dbReference type="SUPFAM" id="SSF53098">
    <property type="entry name" value="Ribonuclease H-like"/>
    <property type="match status" value="1"/>
</dbReference>
<dbReference type="PANTHER" id="PTHR46889:SF4">
    <property type="entry name" value="TRANSPOSASE INSO FOR INSERTION SEQUENCE ELEMENT IS911B-RELATED"/>
    <property type="match status" value="1"/>
</dbReference>
<dbReference type="GO" id="GO:0015074">
    <property type="term" value="P:DNA integration"/>
    <property type="evidence" value="ECO:0007669"/>
    <property type="project" value="InterPro"/>
</dbReference>
<evidence type="ECO:0000259" key="2">
    <source>
        <dbReference type="PROSITE" id="PS50994"/>
    </source>
</evidence>
<dbReference type="Pfam" id="PF13333">
    <property type="entry name" value="rve_2"/>
    <property type="match status" value="1"/>
</dbReference>
<accession>A0A1H7PTI4</accession>
<evidence type="ECO:0000313" key="4">
    <source>
        <dbReference type="Proteomes" id="UP000186015"/>
    </source>
</evidence>
<dbReference type="InterPro" id="IPR036397">
    <property type="entry name" value="RNaseH_sf"/>
</dbReference>
<dbReference type="InterPro" id="IPR001584">
    <property type="entry name" value="Integrase_cat-core"/>
</dbReference>
<dbReference type="Pfam" id="PF13276">
    <property type="entry name" value="HTH_21"/>
    <property type="match status" value="1"/>
</dbReference>
<protein>
    <submittedName>
        <fullName evidence="3">Transposase InsO and inactivated derivatives</fullName>
    </submittedName>
</protein>
<reference evidence="3 4" key="1">
    <citation type="submission" date="2016-10" db="EMBL/GenBank/DDBJ databases">
        <authorList>
            <person name="de Groot N.N."/>
        </authorList>
    </citation>
    <scope>NUCLEOTIDE SEQUENCE [LARGE SCALE GENOMIC DNA]</scope>
    <source>
        <strain evidence="3 4">KH2T6</strain>
    </source>
</reference>